<reference evidence="2 3" key="1">
    <citation type="submission" date="2017-10" db="EMBL/GenBank/DDBJ databases">
        <title>Extensive intraspecific genome diversity in a model arbuscular mycorrhizal fungus.</title>
        <authorList>
            <person name="Chen E.C.H."/>
            <person name="Morin E."/>
            <person name="Baudet D."/>
            <person name="Noel J."/>
            <person name="Ndikumana S."/>
            <person name="Charron P."/>
            <person name="St-Onge C."/>
            <person name="Giorgi J."/>
            <person name="Grigoriev I.V."/>
            <person name="Roux C."/>
            <person name="Martin F.M."/>
            <person name="Corradi N."/>
        </authorList>
    </citation>
    <scope>NUCLEOTIDE SEQUENCE [LARGE SCALE GENOMIC DNA]</scope>
    <source>
        <strain evidence="2 3">A1</strain>
    </source>
</reference>
<comment type="caution">
    <text evidence="2">The sequence shown here is derived from an EMBL/GenBank/DDBJ whole genome shotgun (WGS) entry which is preliminary data.</text>
</comment>
<evidence type="ECO:0000256" key="1">
    <source>
        <dbReference type="SAM" id="Coils"/>
    </source>
</evidence>
<evidence type="ECO:0000313" key="2">
    <source>
        <dbReference type="EMBL" id="PKC75027.1"/>
    </source>
</evidence>
<keyword evidence="1" id="KW-0175">Coiled coil</keyword>
<feature type="coiled-coil region" evidence="1">
    <location>
        <begin position="4"/>
        <end position="69"/>
    </location>
</feature>
<evidence type="ECO:0000313" key="3">
    <source>
        <dbReference type="Proteomes" id="UP000232688"/>
    </source>
</evidence>
<dbReference type="VEuPathDB" id="FungiDB:FUN_025560"/>
<dbReference type="Proteomes" id="UP000232688">
    <property type="component" value="Unassembled WGS sequence"/>
</dbReference>
<dbReference type="VEuPathDB" id="FungiDB:RhiirFUN_024958"/>
<gene>
    <name evidence="2" type="ORF">RhiirA1_449245</name>
</gene>
<dbReference type="AlphaFoldDB" id="A0A2N0SHJ4"/>
<proteinExistence type="predicted"/>
<organism evidence="2 3">
    <name type="scientific">Rhizophagus irregularis</name>
    <dbReference type="NCBI Taxonomy" id="588596"/>
    <lineage>
        <taxon>Eukaryota</taxon>
        <taxon>Fungi</taxon>
        <taxon>Fungi incertae sedis</taxon>
        <taxon>Mucoromycota</taxon>
        <taxon>Glomeromycotina</taxon>
        <taxon>Glomeromycetes</taxon>
        <taxon>Glomerales</taxon>
        <taxon>Glomeraceae</taxon>
        <taxon>Rhizophagus</taxon>
    </lineage>
</organism>
<protein>
    <submittedName>
        <fullName evidence="2">Uncharacterized protein</fullName>
    </submittedName>
</protein>
<sequence>MQSTDLLRELNAKLLTEIAKLRKKFAEIKNENGRLKNENVKLKQIIKKNARYDAKNIKYKVRIEKLEKNTITALTNIQNSCSVEEEDILKITTVLQPDAESKRHFASDPVINQLINGATSDNINIKSIKKRETDVFLNEMYKKSVSNKIKQKNKKKKLLRELVIQNSSSVMKDKKFQLYKVENIVQNVFNFTTTSTFKKNHITEIFITAYHKKSDTKIYCII</sequence>
<name>A0A2N0SHJ4_9GLOM</name>
<dbReference type="EMBL" id="LLXH01000033">
    <property type="protein sequence ID" value="PKC75027.1"/>
    <property type="molecule type" value="Genomic_DNA"/>
</dbReference>
<dbReference type="VEuPathDB" id="FungiDB:RhiirFUN_024957"/>
<dbReference type="VEuPathDB" id="FungiDB:RhiirA1_449245"/>
<accession>A0A2N0SHJ4</accession>
<reference evidence="2 3" key="2">
    <citation type="submission" date="2017-10" db="EMBL/GenBank/DDBJ databases">
        <title>Genome analyses suggest a sexual origin of heterokaryosis in a supposedly ancient asexual fungus.</title>
        <authorList>
            <person name="Corradi N."/>
            <person name="Sedzielewska K."/>
            <person name="Noel J."/>
            <person name="Charron P."/>
            <person name="Farinelli L."/>
            <person name="Marton T."/>
            <person name="Kruger M."/>
            <person name="Pelin A."/>
            <person name="Brachmann A."/>
            <person name="Corradi N."/>
        </authorList>
    </citation>
    <scope>NUCLEOTIDE SEQUENCE [LARGE SCALE GENOMIC DNA]</scope>
    <source>
        <strain evidence="2 3">A1</strain>
    </source>
</reference>